<dbReference type="AlphaFoldDB" id="A0A922HJN3"/>
<proteinExistence type="predicted"/>
<dbReference type="Proteomes" id="UP000790347">
    <property type="component" value="Unassembled WGS sequence"/>
</dbReference>
<organism evidence="1 2">
    <name type="scientific">Dermatophagoides farinae</name>
    <name type="common">American house dust mite</name>
    <dbReference type="NCBI Taxonomy" id="6954"/>
    <lineage>
        <taxon>Eukaryota</taxon>
        <taxon>Metazoa</taxon>
        <taxon>Ecdysozoa</taxon>
        <taxon>Arthropoda</taxon>
        <taxon>Chelicerata</taxon>
        <taxon>Arachnida</taxon>
        <taxon>Acari</taxon>
        <taxon>Acariformes</taxon>
        <taxon>Sarcoptiformes</taxon>
        <taxon>Astigmata</taxon>
        <taxon>Psoroptidia</taxon>
        <taxon>Analgoidea</taxon>
        <taxon>Pyroglyphidae</taxon>
        <taxon>Dermatophagoidinae</taxon>
        <taxon>Dermatophagoides</taxon>
    </lineage>
</organism>
<gene>
    <name evidence="1" type="ORF">DERF_014821</name>
</gene>
<reference evidence="1" key="1">
    <citation type="submission" date="2013-05" db="EMBL/GenBank/DDBJ databases">
        <authorList>
            <person name="Yim A.K.Y."/>
            <person name="Chan T.F."/>
            <person name="Ji K.M."/>
            <person name="Liu X.Y."/>
            <person name="Zhou J.W."/>
            <person name="Li R.Q."/>
            <person name="Yang K.Y."/>
            <person name="Li J."/>
            <person name="Li M."/>
            <person name="Law P.T.W."/>
            <person name="Wu Y.L."/>
            <person name="Cai Z.L."/>
            <person name="Qin H."/>
            <person name="Bao Y."/>
            <person name="Leung R.K.K."/>
            <person name="Ng P.K.S."/>
            <person name="Zou J."/>
            <person name="Zhong X.J."/>
            <person name="Ran P.X."/>
            <person name="Zhong N.S."/>
            <person name="Liu Z.G."/>
            <person name="Tsui S.K.W."/>
        </authorList>
    </citation>
    <scope>NUCLEOTIDE SEQUENCE</scope>
    <source>
        <strain evidence="1">Derf</strain>
        <tissue evidence="1">Whole organism</tissue>
    </source>
</reference>
<comment type="caution">
    <text evidence="1">The sequence shown here is derived from an EMBL/GenBank/DDBJ whole genome shotgun (WGS) entry which is preliminary data.</text>
</comment>
<dbReference type="EMBL" id="ASGP02000008">
    <property type="protein sequence ID" value="KAH9494106.1"/>
    <property type="molecule type" value="Genomic_DNA"/>
</dbReference>
<protein>
    <submittedName>
        <fullName evidence="1">Uncharacterized protein</fullName>
    </submittedName>
</protein>
<reference evidence="1" key="2">
    <citation type="journal article" date="2022" name="Res Sq">
        <title>Comparative Genomics Reveals Insights into the Divergent Evolution of Astigmatic Mites and Household Pest Adaptations.</title>
        <authorList>
            <person name="Xiong Q."/>
            <person name="Wan A.T.-Y."/>
            <person name="Liu X.-Y."/>
            <person name="Fung C.S.-H."/>
            <person name="Xiao X."/>
            <person name="Malainual N."/>
            <person name="Hou J."/>
            <person name="Wang L."/>
            <person name="Wang M."/>
            <person name="Yang K."/>
            <person name="Cui Y."/>
            <person name="Leung E."/>
            <person name="Nong W."/>
            <person name="Shin S.-K."/>
            <person name="Au S."/>
            <person name="Jeong K.Y."/>
            <person name="Chew F.T."/>
            <person name="Hui J."/>
            <person name="Leung T.F."/>
            <person name="Tungtrongchitr A."/>
            <person name="Zhong N."/>
            <person name="Liu Z."/>
            <person name="Tsui S."/>
        </authorList>
    </citation>
    <scope>NUCLEOTIDE SEQUENCE</scope>
    <source>
        <strain evidence="1">Derf</strain>
        <tissue evidence="1">Whole organism</tissue>
    </source>
</reference>
<evidence type="ECO:0000313" key="2">
    <source>
        <dbReference type="Proteomes" id="UP000790347"/>
    </source>
</evidence>
<accession>A0A922HJN3</accession>
<name>A0A922HJN3_DERFA</name>
<sequence>MSLFQTTAKVALVLQAKNAGAVLQDDVIINFLLNSLLNDYEKIKEDILDNTDNIPISLDKVIVIFYLFFPLGYEPSYAYKILNL</sequence>
<evidence type="ECO:0000313" key="1">
    <source>
        <dbReference type="EMBL" id="KAH9494106.1"/>
    </source>
</evidence>
<keyword evidence="2" id="KW-1185">Reference proteome</keyword>